<dbReference type="EMBL" id="JACXVP010000009">
    <property type="protein sequence ID" value="KAG5587185.1"/>
    <property type="molecule type" value="Genomic_DNA"/>
</dbReference>
<name>A0A9J5XFM9_SOLCO</name>
<evidence type="ECO:0000313" key="2">
    <source>
        <dbReference type="Proteomes" id="UP000824120"/>
    </source>
</evidence>
<dbReference type="Proteomes" id="UP000824120">
    <property type="component" value="Chromosome 9"/>
</dbReference>
<protein>
    <submittedName>
        <fullName evidence="1">Uncharacterized protein</fullName>
    </submittedName>
</protein>
<sequence length="89" mass="10345">MAFFKRLNTIIVMSPQLESLTLCDMIDLNGAFIVTFNLRLFKLINIFKFQNSYPMVGSKLMEVRYVHAAKSLLELRNSEIPMLLLPNYD</sequence>
<reference evidence="1 2" key="1">
    <citation type="submission" date="2020-09" db="EMBL/GenBank/DDBJ databases">
        <title>De no assembly of potato wild relative species, Solanum commersonii.</title>
        <authorList>
            <person name="Cho K."/>
        </authorList>
    </citation>
    <scope>NUCLEOTIDE SEQUENCE [LARGE SCALE GENOMIC DNA]</scope>
    <source>
        <strain evidence="1">LZ3.2</strain>
        <tissue evidence="1">Leaf</tissue>
    </source>
</reference>
<proteinExistence type="predicted"/>
<dbReference type="AlphaFoldDB" id="A0A9J5XFM9"/>
<gene>
    <name evidence="1" type="ORF">H5410_047619</name>
</gene>
<organism evidence="1 2">
    <name type="scientific">Solanum commersonii</name>
    <name type="common">Commerson's wild potato</name>
    <name type="synonym">Commerson's nightshade</name>
    <dbReference type="NCBI Taxonomy" id="4109"/>
    <lineage>
        <taxon>Eukaryota</taxon>
        <taxon>Viridiplantae</taxon>
        <taxon>Streptophyta</taxon>
        <taxon>Embryophyta</taxon>
        <taxon>Tracheophyta</taxon>
        <taxon>Spermatophyta</taxon>
        <taxon>Magnoliopsida</taxon>
        <taxon>eudicotyledons</taxon>
        <taxon>Gunneridae</taxon>
        <taxon>Pentapetalae</taxon>
        <taxon>asterids</taxon>
        <taxon>lamiids</taxon>
        <taxon>Solanales</taxon>
        <taxon>Solanaceae</taxon>
        <taxon>Solanoideae</taxon>
        <taxon>Solaneae</taxon>
        <taxon>Solanum</taxon>
    </lineage>
</organism>
<keyword evidence="2" id="KW-1185">Reference proteome</keyword>
<evidence type="ECO:0000313" key="1">
    <source>
        <dbReference type="EMBL" id="KAG5587185.1"/>
    </source>
</evidence>
<comment type="caution">
    <text evidence="1">The sequence shown here is derived from an EMBL/GenBank/DDBJ whole genome shotgun (WGS) entry which is preliminary data.</text>
</comment>
<accession>A0A9J5XFM9</accession>